<keyword evidence="3 5" id="KW-1133">Transmembrane helix</keyword>
<dbReference type="InterPro" id="IPR000832">
    <property type="entry name" value="GPCR_2_secretin-like"/>
</dbReference>
<organism evidence="8 9">
    <name type="scientific">Clavelina lepadiformis</name>
    <name type="common">Light-bulb sea squirt</name>
    <name type="synonym">Ascidia lepadiformis</name>
    <dbReference type="NCBI Taxonomy" id="159417"/>
    <lineage>
        <taxon>Eukaryota</taxon>
        <taxon>Metazoa</taxon>
        <taxon>Chordata</taxon>
        <taxon>Tunicata</taxon>
        <taxon>Ascidiacea</taxon>
        <taxon>Aplousobranchia</taxon>
        <taxon>Clavelinidae</taxon>
        <taxon>Clavelina</taxon>
    </lineage>
</organism>
<feature type="transmembrane region" description="Helical" evidence="5">
    <location>
        <begin position="57"/>
        <end position="79"/>
    </location>
</feature>
<evidence type="ECO:0000256" key="3">
    <source>
        <dbReference type="ARBA" id="ARBA00022989"/>
    </source>
</evidence>
<evidence type="ECO:0000313" key="9">
    <source>
        <dbReference type="Proteomes" id="UP001642483"/>
    </source>
</evidence>
<dbReference type="SUPFAM" id="SSF81321">
    <property type="entry name" value="Family A G protein-coupled receptor-like"/>
    <property type="match status" value="1"/>
</dbReference>
<evidence type="ECO:0000256" key="4">
    <source>
        <dbReference type="ARBA" id="ARBA00023136"/>
    </source>
</evidence>
<dbReference type="InterPro" id="IPR017981">
    <property type="entry name" value="GPCR_2-like_7TM"/>
</dbReference>
<dbReference type="PROSITE" id="PS00650">
    <property type="entry name" value="G_PROTEIN_RECEP_F2_2"/>
    <property type="match status" value="1"/>
</dbReference>
<dbReference type="InterPro" id="IPR017983">
    <property type="entry name" value="GPCR_2_secretin-like_CS"/>
</dbReference>
<dbReference type="PANTHER" id="PTHR12011">
    <property type="entry name" value="ADHESION G-PROTEIN COUPLED RECEPTOR"/>
    <property type="match status" value="1"/>
</dbReference>
<evidence type="ECO:0000313" key="8">
    <source>
        <dbReference type="EMBL" id="CAK8673675.1"/>
    </source>
</evidence>
<keyword evidence="9" id="KW-1185">Reference proteome</keyword>
<dbReference type="Gene3D" id="1.20.1070.10">
    <property type="entry name" value="Rhodopsin 7-helix transmembrane proteins"/>
    <property type="match status" value="1"/>
</dbReference>
<dbReference type="Pfam" id="PF00002">
    <property type="entry name" value="7tm_2"/>
    <property type="match status" value="1"/>
</dbReference>
<proteinExistence type="predicted"/>
<dbReference type="EMBL" id="CAWYQH010000002">
    <property type="protein sequence ID" value="CAK8673675.1"/>
    <property type="molecule type" value="Genomic_DNA"/>
</dbReference>
<evidence type="ECO:0000256" key="5">
    <source>
        <dbReference type="SAM" id="Phobius"/>
    </source>
</evidence>
<evidence type="ECO:0000256" key="1">
    <source>
        <dbReference type="ARBA" id="ARBA00004141"/>
    </source>
</evidence>
<dbReference type="Proteomes" id="UP001642483">
    <property type="component" value="Unassembled WGS sequence"/>
</dbReference>
<accession>A0ABP0F1T1</accession>
<comment type="subcellular location">
    <subcellularLocation>
        <location evidence="1">Membrane</location>
        <topology evidence="1">Multi-pass membrane protein</topology>
    </subcellularLocation>
</comment>
<feature type="signal peptide" evidence="6">
    <location>
        <begin position="1"/>
        <end position="18"/>
    </location>
</feature>
<keyword evidence="2 5" id="KW-0812">Transmembrane</keyword>
<evidence type="ECO:0000256" key="2">
    <source>
        <dbReference type="ARBA" id="ARBA00022692"/>
    </source>
</evidence>
<protein>
    <recommendedName>
        <fullName evidence="7">G-protein coupled receptors family 2 profile 2 domain-containing protein</fullName>
    </recommendedName>
</protein>
<keyword evidence="4 5" id="KW-0472">Membrane</keyword>
<evidence type="ECO:0000259" key="7">
    <source>
        <dbReference type="PROSITE" id="PS50261"/>
    </source>
</evidence>
<gene>
    <name evidence="8" type="ORF">CVLEPA_LOCUS3439</name>
</gene>
<comment type="caution">
    <text evidence="8">The sequence shown here is derived from an EMBL/GenBank/DDBJ whole genome shotgun (WGS) entry which is preliminary data.</text>
</comment>
<sequence>MILLAMIVRIFLKLKANAKEGEWQRTRRAIKAIALLTPLLGITWIFGALAVNQSTKWFLYLFSIFNSFQGLVIFIFHCLRNDQVRKAFLKKYRRSFANMAPFFSTVNPSSEITNVKTTSAITSTPNFPRKLPITN</sequence>
<evidence type="ECO:0000256" key="6">
    <source>
        <dbReference type="SAM" id="SignalP"/>
    </source>
</evidence>
<feature type="transmembrane region" description="Helical" evidence="5">
    <location>
        <begin position="32"/>
        <end position="51"/>
    </location>
</feature>
<dbReference type="PROSITE" id="PS50261">
    <property type="entry name" value="G_PROTEIN_RECEP_F2_4"/>
    <property type="match status" value="1"/>
</dbReference>
<keyword evidence="6" id="KW-0732">Signal</keyword>
<name>A0ABP0F1T1_CLALP</name>
<reference evidence="8 9" key="1">
    <citation type="submission" date="2024-02" db="EMBL/GenBank/DDBJ databases">
        <authorList>
            <person name="Daric V."/>
            <person name="Darras S."/>
        </authorList>
    </citation>
    <scope>NUCLEOTIDE SEQUENCE [LARGE SCALE GENOMIC DNA]</scope>
</reference>
<dbReference type="PRINTS" id="PR00249">
    <property type="entry name" value="GPCRSECRETIN"/>
</dbReference>
<feature type="domain" description="G-protein coupled receptors family 2 profile 2" evidence="7">
    <location>
        <begin position="1"/>
        <end position="81"/>
    </location>
</feature>
<feature type="chain" id="PRO_5046459555" description="G-protein coupled receptors family 2 profile 2 domain-containing protein" evidence="6">
    <location>
        <begin position="19"/>
        <end position="135"/>
    </location>
</feature>
<dbReference type="PANTHER" id="PTHR12011:SF471">
    <property type="entry name" value="G-PROTEIN COUPLED RECEPTORS FAMILY 2 PROFILE 2 DOMAIN-CONTAINING PROTEIN"/>
    <property type="match status" value="1"/>
</dbReference>